<keyword evidence="6 7" id="KW-0472">Membrane</keyword>
<evidence type="ECO:0000313" key="9">
    <source>
        <dbReference type="EMBL" id="ROR96152.1"/>
    </source>
</evidence>
<dbReference type="SUPFAM" id="SSF160964">
    <property type="entry name" value="MalF N-terminal region-like"/>
    <property type="match status" value="1"/>
</dbReference>
<reference evidence="9 10" key="1">
    <citation type="submission" date="2018-11" db="EMBL/GenBank/DDBJ databases">
        <title>Sequencing the genomes of 1000 actinobacteria strains.</title>
        <authorList>
            <person name="Klenk H.-P."/>
        </authorList>
    </citation>
    <scope>NUCLEOTIDE SEQUENCE [LARGE SCALE GENOMIC DNA]</scope>
    <source>
        <strain evidence="9 10">DSM 13521</strain>
    </source>
</reference>
<dbReference type="PANTHER" id="PTHR30193:SF44">
    <property type="entry name" value="LACTOSE TRANSPORT SYSTEM PERMEASE PROTEIN LACF"/>
    <property type="match status" value="1"/>
</dbReference>
<evidence type="ECO:0000256" key="2">
    <source>
        <dbReference type="ARBA" id="ARBA00022448"/>
    </source>
</evidence>
<comment type="caution">
    <text evidence="9">The sequence shown here is derived from an EMBL/GenBank/DDBJ whole genome shotgun (WGS) entry which is preliminary data.</text>
</comment>
<evidence type="ECO:0000256" key="4">
    <source>
        <dbReference type="ARBA" id="ARBA00022692"/>
    </source>
</evidence>
<name>A0A3N2D8W7_9MICO</name>
<dbReference type="Pfam" id="PF00528">
    <property type="entry name" value="BPD_transp_1"/>
    <property type="match status" value="1"/>
</dbReference>
<dbReference type="AlphaFoldDB" id="A0A3N2D8W7"/>
<dbReference type="PANTHER" id="PTHR30193">
    <property type="entry name" value="ABC TRANSPORTER PERMEASE PROTEIN"/>
    <property type="match status" value="1"/>
</dbReference>
<dbReference type="InterPro" id="IPR035906">
    <property type="entry name" value="MetI-like_sf"/>
</dbReference>
<keyword evidence="2 7" id="KW-0813">Transport</keyword>
<feature type="transmembrane region" description="Helical" evidence="7">
    <location>
        <begin position="262"/>
        <end position="286"/>
    </location>
</feature>
<dbReference type="SUPFAM" id="SSF161098">
    <property type="entry name" value="MetI-like"/>
    <property type="match status" value="1"/>
</dbReference>
<feature type="transmembrane region" description="Helical" evidence="7">
    <location>
        <begin position="71"/>
        <end position="92"/>
    </location>
</feature>
<dbReference type="PROSITE" id="PS50928">
    <property type="entry name" value="ABC_TM1"/>
    <property type="match status" value="1"/>
</dbReference>
<comment type="subcellular location">
    <subcellularLocation>
        <location evidence="1 7">Cell membrane</location>
        <topology evidence="1 7">Multi-pass membrane protein</topology>
    </subcellularLocation>
</comment>
<dbReference type="Gene3D" id="1.10.3720.10">
    <property type="entry name" value="MetI-like"/>
    <property type="match status" value="1"/>
</dbReference>
<dbReference type="GO" id="GO:0055085">
    <property type="term" value="P:transmembrane transport"/>
    <property type="evidence" value="ECO:0007669"/>
    <property type="project" value="InterPro"/>
</dbReference>
<dbReference type="GO" id="GO:0005886">
    <property type="term" value="C:plasma membrane"/>
    <property type="evidence" value="ECO:0007669"/>
    <property type="project" value="UniProtKB-SubCell"/>
</dbReference>
<feature type="domain" description="ABC transmembrane type-1" evidence="8">
    <location>
        <begin position="67"/>
        <end position="283"/>
    </location>
</feature>
<evidence type="ECO:0000313" key="10">
    <source>
        <dbReference type="Proteomes" id="UP000275356"/>
    </source>
</evidence>
<organism evidence="9 10">
    <name type="scientific">Salana multivorans</name>
    <dbReference type="NCBI Taxonomy" id="120377"/>
    <lineage>
        <taxon>Bacteria</taxon>
        <taxon>Bacillati</taxon>
        <taxon>Actinomycetota</taxon>
        <taxon>Actinomycetes</taxon>
        <taxon>Micrococcales</taxon>
        <taxon>Beutenbergiaceae</taxon>
        <taxon>Salana</taxon>
    </lineage>
</organism>
<feature type="transmembrane region" description="Helical" evidence="7">
    <location>
        <begin position="152"/>
        <end position="179"/>
    </location>
</feature>
<evidence type="ECO:0000256" key="6">
    <source>
        <dbReference type="ARBA" id="ARBA00023136"/>
    </source>
</evidence>
<dbReference type="CDD" id="cd06261">
    <property type="entry name" value="TM_PBP2"/>
    <property type="match status" value="1"/>
</dbReference>
<evidence type="ECO:0000259" key="8">
    <source>
        <dbReference type="PROSITE" id="PS50928"/>
    </source>
</evidence>
<keyword evidence="4 7" id="KW-0812">Transmembrane</keyword>
<dbReference type="Proteomes" id="UP000275356">
    <property type="component" value="Unassembled WGS sequence"/>
</dbReference>
<dbReference type="InterPro" id="IPR000515">
    <property type="entry name" value="MetI-like"/>
</dbReference>
<evidence type="ECO:0000256" key="1">
    <source>
        <dbReference type="ARBA" id="ARBA00004651"/>
    </source>
</evidence>
<sequence>MKAHRWYAPWVLVAPALLWLFVFTIWPSLNTIRLSFTNAKPLGGSFSWVGGANFTRLLDDPQLGRALFNSLFFMVVCLPLLTLLPLLLAVLVEKPLRGIAFFRVAYYTPVIASAVVVGLIWTWLLNDRGIFNTILQSMRVISEPLPFLTERWLIILSAVAVTVWKGLGYYMIIYLAALGNIGKDLHEAASMDGANAVRRFFAVTVPGVRSTMTLIAMLICVAALRVFSEIYVLTGGTGGAGGEAMTLVMLIQRYSGGFEGNLGYAAALSIVLFLVTLVPMGAIAIYNRRQDS</sequence>
<comment type="similarity">
    <text evidence="7">Belongs to the binding-protein-dependent transport system permease family.</text>
</comment>
<accession>A0A3N2D8W7</accession>
<keyword evidence="5 7" id="KW-1133">Transmembrane helix</keyword>
<feature type="transmembrane region" description="Helical" evidence="7">
    <location>
        <begin position="7"/>
        <end position="26"/>
    </location>
</feature>
<protein>
    <submittedName>
        <fullName evidence="9">Carbohydrate ABC transporter membrane protein 1 (CUT1 family)</fullName>
    </submittedName>
</protein>
<evidence type="ECO:0000256" key="7">
    <source>
        <dbReference type="RuleBase" id="RU363032"/>
    </source>
</evidence>
<keyword evidence="10" id="KW-1185">Reference proteome</keyword>
<gene>
    <name evidence="9" type="ORF">EDD28_0728</name>
</gene>
<feature type="transmembrane region" description="Helical" evidence="7">
    <location>
        <begin position="200"/>
        <end position="224"/>
    </location>
</feature>
<dbReference type="OrthoDB" id="3362513at2"/>
<dbReference type="EMBL" id="RKHQ01000001">
    <property type="protein sequence ID" value="ROR96152.1"/>
    <property type="molecule type" value="Genomic_DNA"/>
</dbReference>
<keyword evidence="3" id="KW-1003">Cell membrane</keyword>
<proteinExistence type="inferred from homology"/>
<dbReference type="RefSeq" id="WP_123738371.1">
    <property type="nucleotide sequence ID" value="NZ_RKHQ01000001.1"/>
</dbReference>
<feature type="transmembrane region" description="Helical" evidence="7">
    <location>
        <begin position="104"/>
        <end position="124"/>
    </location>
</feature>
<evidence type="ECO:0000256" key="5">
    <source>
        <dbReference type="ARBA" id="ARBA00022989"/>
    </source>
</evidence>
<evidence type="ECO:0000256" key="3">
    <source>
        <dbReference type="ARBA" id="ARBA00022475"/>
    </source>
</evidence>
<dbReference type="InterPro" id="IPR051393">
    <property type="entry name" value="ABC_transporter_permease"/>
</dbReference>